<dbReference type="PANTHER" id="PTHR15362">
    <property type="entry name" value="PHOSPHATIDYLINOSITOL SYNTHASE"/>
    <property type="match status" value="1"/>
</dbReference>
<keyword evidence="16 18" id="KW-1208">Phospholipid metabolism</keyword>
<accession>A0A2P2IEM7</accession>
<evidence type="ECO:0000256" key="5">
    <source>
        <dbReference type="ARBA" id="ARBA00013212"/>
    </source>
</evidence>
<dbReference type="EC" id="2.7.8.11" evidence="5 18"/>
<name>A0A2P2IEM7_9CRUS</name>
<dbReference type="GO" id="GO:0046872">
    <property type="term" value="F:metal ion binding"/>
    <property type="evidence" value="ECO:0007669"/>
    <property type="project" value="UniProtKB-KW"/>
</dbReference>
<evidence type="ECO:0000256" key="11">
    <source>
        <dbReference type="ARBA" id="ARBA00022989"/>
    </source>
</evidence>
<evidence type="ECO:0000256" key="10">
    <source>
        <dbReference type="ARBA" id="ARBA00022842"/>
    </source>
</evidence>
<reference evidence="22" key="1">
    <citation type="submission" date="2017-11" db="EMBL/GenBank/DDBJ databases">
        <title>The sensing device of the deep-sea amphipod.</title>
        <authorList>
            <person name="Kobayashi H."/>
            <person name="Nagahama T."/>
            <person name="Arai W."/>
            <person name="Sasagawa Y."/>
            <person name="Umeda M."/>
            <person name="Hayashi T."/>
            <person name="Nikaido I."/>
            <person name="Watanabe H."/>
            <person name="Oguri K."/>
            <person name="Kitazato H."/>
            <person name="Fujioka K."/>
            <person name="Kido Y."/>
            <person name="Takami H."/>
        </authorList>
    </citation>
    <scope>NUCLEOTIDE SEQUENCE</scope>
    <source>
        <tissue evidence="22">Whole body</tissue>
    </source>
</reference>
<dbReference type="GO" id="GO:0006661">
    <property type="term" value="P:phosphatidylinositol biosynthetic process"/>
    <property type="evidence" value="ECO:0007669"/>
    <property type="project" value="TreeGrafter"/>
</dbReference>
<keyword evidence="8 20" id="KW-0812">Transmembrane</keyword>
<dbReference type="EMBL" id="IACT01006151">
    <property type="protein sequence ID" value="LAC25289.1"/>
    <property type="molecule type" value="mRNA"/>
</dbReference>
<evidence type="ECO:0000256" key="19">
    <source>
        <dbReference type="RuleBase" id="RU003750"/>
    </source>
</evidence>
<keyword evidence="9" id="KW-0479">Metal-binding</keyword>
<dbReference type="InterPro" id="IPR000462">
    <property type="entry name" value="CDP-OH_P_trans"/>
</dbReference>
<comment type="similarity">
    <text evidence="4 18 19">Belongs to the CDP-alcohol phosphatidyltransferase class-I family.</text>
</comment>
<evidence type="ECO:0000256" key="4">
    <source>
        <dbReference type="ARBA" id="ARBA00010441"/>
    </source>
</evidence>
<evidence type="ECO:0000256" key="14">
    <source>
        <dbReference type="ARBA" id="ARBA00023209"/>
    </source>
</evidence>
<dbReference type="AlphaFoldDB" id="A0A2P2IEM7"/>
<proteinExistence type="evidence at transcript level"/>
<comment type="subcellular location">
    <subcellularLocation>
        <location evidence="3">Membrane</location>
        <topology evidence="3">Multi-pass membrane protein</topology>
    </subcellularLocation>
</comment>
<feature type="transmembrane region" description="Helical" evidence="20">
    <location>
        <begin position="5"/>
        <end position="26"/>
    </location>
</feature>
<dbReference type="FunFam" id="1.20.120.1760:FF:000003">
    <property type="entry name" value="CDP-diacylglycerol--inositol 3-phosphatidyltransferase"/>
    <property type="match status" value="1"/>
</dbReference>
<dbReference type="InterPro" id="IPR048254">
    <property type="entry name" value="CDP_ALCOHOL_P_TRANSF_CS"/>
</dbReference>
<sequence length="213" mass="23990">MAENIFLFVPNLIGYGRILLALISFYYMPTNYIVAAVCYLFSGFLDAFDGHAARILNQSTKLGGMLDMLTDRCGTMCLLLTLSAFYPQYVFFFQISVALDISCHWLHLHTSLLEGRTSHKAAAANPNMILQIYYTSRPVLFLMCAGNEFFYASLYLLNFIEGPTLLFGIGLWRFLAYILFPVAVFKTVLALMQGYYAAINLANIDSEERAKGN</sequence>
<dbReference type="GO" id="GO:0005794">
    <property type="term" value="C:Golgi apparatus"/>
    <property type="evidence" value="ECO:0007669"/>
    <property type="project" value="TreeGrafter"/>
</dbReference>
<keyword evidence="13 18" id="KW-0472">Membrane</keyword>
<dbReference type="PROSITE" id="PS00379">
    <property type="entry name" value="CDP_ALCOHOL_P_TRANSF"/>
    <property type="match status" value="1"/>
</dbReference>
<evidence type="ECO:0000256" key="2">
    <source>
        <dbReference type="ARBA" id="ARBA00001946"/>
    </source>
</evidence>
<comment type="cofactor">
    <cofactor evidence="2">
        <name>Mg(2+)</name>
        <dbReference type="ChEBI" id="CHEBI:18420"/>
    </cofactor>
</comment>
<keyword evidence="7 18" id="KW-0808">Transferase</keyword>
<evidence type="ECO:0000256" key="16">
    <source>
        <dbReference type="ARBA" id="ARBA00023264"/>
    </source>
</evidence>
<evidence type="ECO:0000256" key="20">
    <source>
        <dbReference type="SAM" id="Phobius"/>
    </source>
</evidence>
<evidence type="ECO:0000256" key="9">
    <source>
        <dbReference type="ARBA" id="ARBA00022723"/>
    </source>
</evidence>
<dbReference type="PANTHER" id="PTHR15362:SF4">
    <property type="entry name" value="CDP-DIACYLGLYCEROL--INOSITOL 3-PHOSPHATIDYLTRANSFERASE"/>
    <property type="match status" value="1"/>
</dbReference>
<dbReference type="InterPro" id="IPR043130">
    <property type="entry name" value="CDP-OH_PTrfase_TM_dom"/>
</dbReference>
<evidence type="ECO:0000256" key="6">
    <source>
        <dbReference type="ARBA" id="ARBA00022516"/>
    </source>
</evidence>
<evidence type="ECO:0000256" key="18">
    <source>
        <dbReference type="PIRNR" id="PIRNR000848"/>
    </source>
</evidence>
<keyword evidence="15" id="KW-0464">Manganese</keyword>
<dbReference type="PIRSF" id="PIRSF000848">
    <property type="entry name" value="CDP_diag_ino_3_P"/>
    <property type="match status" value="1"/>
</dbReference>
<keyword evidence="10" id="KW-0460">Magnesium</keyword>
<feature type="transmembrane region" description="Helical" evidence="20">
    <location>
        <begin position="32"/>
        <end position="48"/>
    </location>
</feature>
<evidence type="ECO:0000256" key="12">
    <source>
        <dbReference type="ARBA" id="ARBA00023098"/>
    </source>
</evidence>
<evidence type="ECO:0000256" key="1">
    <source>
        <dbReference type="ARBA" id="ARBA00001936"/>
    </source>
</evidence>
<dbReference type="GO" id="GO:0016020">
    <property type="term" value="C:membrane"/>
    <property type="evidence" value="ECO:0007669"/>
    <property type="project" value="UniProtKB-SubCell"/>
</dbReference>
<keyword evidence="12 18" id="KW-0443">Lipid metabolism</keyword>
<dbReference type="Gene3D" id="1.20.120.1760">
    <property type="match status" value="1"/>
</dbReference>
<dbReference type="InterPro" id="IPR014387">
    <property type="entry name" value="CDP_diag_ino_3_P_euk"/>
</dbReference>
<evidence type="ECO:0000313" key="22">
    <source>
        <dbReference type="EMBL" id="LAC25289.1"/>
    </source>
</evidence>
<keyword evidence="6 18" id="KW-0444">Lipid biosynthesis</keyword>
<evidence type="ECO:0000256" key="3">
    <source>
        <dbReference type="ARBA" id="ARBA00004141"/>
    </source>
</evidence>
<comment type="cofactor">
    <cofactor evidence="1">
        <name>Mn(2+)</name>
        <dbReference type="ChEBI" id="CHEBI:29035"/>
    </cofactor>
</comment>
<evidence type="ECO:0000256" key="8">
    <source>
        <dbReference type="ARBA" id="ARBA00022692"/>
    </source>
</evidence>
<dbReference type="Pfam" id="PF01066">
    <property type="entry name" value="CDP-OH_P_transf"/>
    <property type="match status" value="1"/>
</dbReference>
<keyword evidence="11 20" id="KW-1133">Transmembrane helix</keyword>
<comment type="catalytic activity">
    <reaction evidence="18">
        <text>a CDP-1,2-diacyl-sn-glycerol + myo-inositol = a 1,2-diacyl-sn-glycero-3-phospho-(1D-myo-inositol) + CMP + H(+)</text>
        <dbReference type="Rhea" id="RHEA:11580"/>
        <dbReference type="ChEBI" id="CHEBI:15378"/>
        <dbReference type="ChEBI" id="CHEBI:17268"/>
        <dbReference type="ChEBI" id="CHEBI:57880"/>
        <dbReference type="ChEBI" id="CHEBI:58332"/>
        <dbReference type="ChEBI" id="CHEBI:60377"/>
        <dbReference type="EC" id="2.7.8.11"/>
    </reaction>
</comment>
<reference evidence="21" key="2">
    <citation type="journal article" date="2018" name="Biosci. Biotechnol. Biochem.">
        <title>Polysaccharide hydrolase of the hadal zone amphipods Hirondellea gigas.</title>
        <authorList>
            <person name="Kobayashi H."/>
            <person name="Nagahama T."/>
            <person name="Arai W."/>
            <person name="Sasagawa Y."/>
            <person name="Umeda M."/>
            <person name="Hayashi T."/>
            <person name="Nikaido I."/>
            <person name="Watanabe H."/>
            <person name="Oguri K."/>
            <person name="Kitazato H."/>
            <person name="Fujioka K."/>
            <person name="Kido Y."/>
            <person name="Takami H."/>
        </authorList>
    </citation>
    <scope>NUCLEOTIDE SEQUENCE</scope>
    <source>
        <tissue evidence="21">Whole body</tissue>
    </source>
</reference>
<evidence type="ECO:0000256" key="15">
    <source>
        <dbReference type="ARBA" id="ARBA00023211"/>
    </source>
</evidence>
<evidence type="ECO:0000256" key="13">
    <source>
        <dbReference type="ARBA" id="ARBA00023136"/>
    </source>
</evidence>
<dbReference type="EMBL" id="IACF01006865">
    <property type="protein sequence ID" value="LAB72448.1"/>
    <property type="molecule type" value="mRNA"/>
</dbReference>
<evidence type="ECO:0000313" key="21">
    <source>
        <dbReference type="EMBL" id="LAB72448.1"/>
    </source>
</evidence>
<keyword evidence="14 18" id="KW-0594">Phospholipid biosynthesis</keyword>
<evidence type="ECO:0000256" key="7">
    <source>
        <dbReference type="ARBA" id="ARBA00022679"/>
    </source>
</evidence>
<evidence type="ECO:0000256" key="17">
    <source>
        <dbReference type="ARBA" id="ARBA00070582"/>
    </source>
</evidence>
<organism evidence="21">
    <name type="scientific">Hirondellea gigas</name>
    <dbReference type="NCBI Taxonomy" id="1518452"/>
    <lineage>
        <taxon>Eukaryota</taxon>
        <taxon>Metazoa</taxon>
        <taxon>Ecdysozoa</taxon>
        <taxon>Arthropoda</taxon>
        <taxon>Crustacea</taxon>
        <taxon>Multicrustacea</taxon>
        <taxon>Malacostraca</taxon>
        <taxon>Eumalacostraca</taxon>
        <taxon>Peracarida</taxon>
        <taxon>Amphipoda</taxon>
        <taxon>Amphilochidea</taxon>
        <taxon>Lysianassida</taxon>
        <taxon>Lysianassidira</taxon>
        <taxon>Lysianassoidea</taxon>
        <taxon>Lysianassidae</taxon>
        <taxon>Hirondellea</taxon>
    </lineage>
</organism>
<dbReference type="GO" id="GO:0003881">
    <property type="term" value="F:CDP-diacylglycerol-inositol 3-phosphatidyltransferase activity"/>
    <property type="evidence" value="ECO:0007669"/>
    <property type="project" value="UniProtKB-UniRule"/>
</dbReference>
<protein>
    <recommendedName>
        <fullName evidence="17 18">CDP-diacylglycerol--inositol 3-phosphatidyltransferase</fullName>
        <ecNumber evidence="5 18">2.7.8.11</ecNumber>
    </recommendedName>
</protein>